<dbReference type="PANTHER" id="PTHR45521">
    <property type="entry name" value="TSET COMPLEX MEMBER TSTF"/>
    <property type="match status" value="1"/>
</dbReference>
<dbReference type="AlphaFoldDB" id="D7T2Q0"/>
<evidence type="ECO:0000313" key="3">
    <source>
        <dbReference type="Proteomes" id="UP000009183"/>
    </source>
</evidence>
<feature type="transmembrane region" description="Helical" evidence="1">
    <location>
        <begin position="34"/>
        <end position="54"/>
    </location>
</feature>
<keyword evidence="1" id="KW-1133">Transmembrane helix</keyword>
<dbReference type="OrthoDB" id="1751117at2759"/>
<dbReference type="Proteomes" id="UP000009183">
    <property type="component" value="Chromosome 5"/>
</dbReference>
<dbReference type="InParanoid" id="D7T2Q0"/>
<dbReference type="InterPro" id="IPR053290">
    <property type="entry name" value="TSET_complex_member"/>
</dbReference>
<proteinExistence type="predicted"/>
<evidence type="ECO:0000313" key="2">
    <source>
        <dbReference type="EMBL" id="CBI24781.3"/>
    </source>
</evidence>
<keyword evidence="3" id="KW-1185">Reference proteome</keyword>
<keyword evidence="1" id="KW-0812">Transmembrane</keyword>
<protein>
    <submittedName>
        <fullName evidence="2">Uncharacterized protein</fullName>
    </submittedName>
</protein>
<reference evidence="3" key="1">
    <citation type="journal article" date="2007" name="Nature">
        <title>The grapevine genome sequence suggests ancestral hexaploidization in major angiosperm phyla.</title>
        <authorList>
            <consortium name="The French-Italian Public Consortium for Grapevine Genome Characterization."/>
            <person name="Jaillon O."/>
            <person name="Aury J.-M."/>
            <person name="Noel B."/>
            <person name="Policriti A."/>
            <person name="Clepet C."/>
            <person name="Casagrande A."/>
            <person name="Choisne N."/>
            <person name="Aubourg S."/>
            <person name="Vitulo N."/>
            <person name="Jubin C."/>
            <person name="Vezzi A."/>
            <person name="Legeai F."/>
            <person name="Hugueney P."/>
            <person name="Dasilva C."/>
            <person name="Horner D."/>
            <person name="Mica E."/>
            <person name="Jublot D."/>
            <person name="Poulain J."/>
            <person name="Bruyere C."/>
            <person name="Billault A."/>
            <person name="Segurens B."/>
            <person name="Gouyvenoux M."/>
            <person name="Ugarte E."/>
            <person name="Cattonaro F."/>
            <person name="Anthouard V."/>
            <person name="Vico V."/>
            <person name="Del Fabbro C."/>
            <person name="Alaux M."/>
            <person name="Di Gaspero G."/>
            <person name="Dumas V."/>
            <person name="Felice N."/>
            <person name="Paillard S."/>
            <person name="Juman I."/>
            <person name="Moroldo M."/>
            <person name="Scalabrin S."/>
            <person name="Canaguier A."/>
            <person name="Le Clainche I."/>
            <person name="Malacrida G."/>
            <person name="Durand E."/>
            <person name="Pesole G."/>
            <person name="Laucou V."/>
            <person name="Chatelet P."/>
            <person name="Merdinoglu D."/>
            <person name="Delledonne M."/>
            <person name="Pezzotti M."/>
            <person name="Lecharny A."/>
            <person name="Scarpelli C."/>
            <person name="Artiguenave F."/>
            <person name="Pe M.E."/>
            <person name="Valle G."/>
            <person name="Morgante M."/>
            <person name="Caboche M."/>
            <person name="Adam-Blondon A.-F."/>
            <person name="Weissenbach J."/>
            <person name="Quetier F."/>
            <person name="Wincker P."/>
        </authorList>
    </citation>
    <scope>NUCLEOTIDE SEQUENCE [LARGE SCALE GENOMIC DNA]</scope>
    <source>
        <strain evidence="3">cv. Pinot noir / PN40024</strain>
    </source>
</reference>
<sequence length="72" mass="7589">MRLAAANSTKGALEDHELRGLSVNHGELTQLSGLVNNLISVGLGCVATFAAVVLEDNVLMEKAWQDIGILLS</sequence>
<dbReference type="HOGENOM" id="CLU_2727406_0_0_1"/>
<evidence type="ECO:0000256" key="1">
    <source>
        <dbReference type="SAM" id="Phobius"/>
    </source>
</evidence>
<keyword evidence="1" id="KW-0472">Membrane</keyword>
<organism evidence="2 3">
    <name type="scientific">Vitis vinifera</name>
    <name type="common">Grape</name>
    <dbReference type="NCBI Taxonomy" id="29760"/>
    <lineage>
        <taxon>Eukaryota</taxon>
        <taxon>Viridiplantae</taxon>
        <taxon>Streptophyta</taxon>
        <taxon>Embryophyta</taxon>
        <taxon>Tracheophyta</taxon>
        <taxon>Spermatophyta</taxon>
        <taxon>Magnoliopsida</taxon>
        <taxon>eudicotyledons</taxon>
        <taxon>Gunneridae</taxon>
        <taxon>Pentapetalae</taxon>
        <taxon>rosids</taxon>
        <taxon>Vitales</taxon>
        <taxon>Vitaceae</taxon>
        <taxon>Viteae</taxon>
        <taxon>Vitis</taxon>
    </lineage>
</organism>
<dbReference type="EMBL" id="FN595507">
    <property type="protein sequence ID" value="CBI24781.3"/>
    <property type="molecule type" value="Genomic_DNA"/>
</dbReference>
<gene>
    <name evidence="2" type="ordered locus">VIT_05s0094g01650</name>
</gene>
<name>D7T2Q0_VITVI</name>
<dbReference type="PaxDb" id="29760-VIT_05s0094g01650.t01"/>
<dbReference type="PANTHER" id="PTHR45521:SF2">
    <property type="entry name" value="TRANSDUCIN_WD40 REPEAT-LIKE SUPERFAMILY PROTEIN"/>
    <property type="match status" value="1"/>
</dbReference>
<accession>D7T2Q0</accession>